<evidence type="ECO:0000313" key="4">
    <source>
        <dbReference type="Proteomes" id="UP000078542"/>
    </source>
</evidence>
<keyword evidence="2" id="KW-1133">Transmembrane helix</keyword>
<dbReference type="Pfam" id="PF24664">
    <property type="entry name" value="Monjiviricetes_fusion"/>
    <property type="match status" value="1"/>
</dbReference>
<keyword evidence="4" id="KW-1185">Reference proteome</keyword>
<keyword evidence="2" id="KW-0472">Membrane</keyword>
<dbReference type="EMBL" id="LKEX01009479">
    <property type="protein sequence ID" value="KYN50093.1"/>
    <property type="molecule type" value="Genomic_DNA"/>
</dbReference>
<sequence>MDIIKNNCHFDQYDILYEGLATRLVPKDNYSTPVVYTVTTQETTFALTKTIDLDVCGYKLSQTEHPKLFILQTEKGRTFKTRSKITVDNLDIFLYVNSKFVYVEKHIKRQLTQLYRNLMEQKCALEKQVLQNALTLASIAPDETAYRIMREPGYTAVLSGEALHLVKCIPVKCKLRHAEHCYTELPVTHRNVSFFLQLRSRILTQSGTIRDCNQLLPVMYKLHGTWFRLAPKPVEVIAPAIIQPMSHPVWQYTSSSSLATSGIYSTEDLDRLRAHIMFPVERPSIVNTLARGAMGNEIPAGSISLSNLLDEESLNRIADSAGKRVWKGFVTFGSASAGVLAIFIIIRAVKLIIDTIIHSYALHTMYGWSLHLIGAVWSSVTYLLLHLGRRRDPKPQKDTRTTSPEEPPGPSTSLPATENLLPRHAQCIHKCYY</sequence>
<feature type="region of interest" description="Disordered" evidence="1">
    <location>
        <begin position="391"/>
        <end position="417"/>
    </location>
</feature>
<evidence type="ECO:0000256" key="2">
    <source>
        <dbReference type="SAM" id="Phobius"/>
    </source>
</evidence>
<dbReference type="Proteomes" id="UP000078542">
    <property type="component" value="Unassembled WGS sequence"/>
</dbReference>
<accession>A0A151K256</accession>
<name>A0A151K256_9HYME</name>
<organism evidence="3 4">
    <name type="scientific">Cyphomyrmex costatus</name>
    <dbReference type="NCBI Taxonomy" id="456900"/>
    <lineage>
        <taxon>Eukaryota</taxon>
        <taxon>Metazoa</taxon>
        <taxon>Ecdysozoa</taxon>
        <taxon>Arthropoda</taxon>
        <taxon>Hexapoda</taxon>
        <taxon>Insecta</taxon>
        <taxon>Pterygota</taxon>
        <taxon>Neoptera</taxon>
        <taxon>Endopterygota</taxon>
        <taxon>Hymenoptera</taxon>
        <taxon>Apocrita</taxon>
        <taxon>Aculeata</taxon>
        <taxon>Formicoidea</taxon>
        <taxon>Formicidae</taxon>
        <taxon>Myrmicinae</taxon>
        <taxon>Cyphomyrmex</taxon>
    </lineage>
</organism>
<keyword evidence="2" id="KW-0812">Transmembrane</keyword>
<comment type="caution">
    <text evidence="3">The sequence shown here is derived from an EMBL/GenBank/DDBJ whole genome shotgun (WGS) entry which is preliminary data.</text>
</comment>
<feature type="transmembrane region" description="Helical" evidence="2">
    <location>
        <begin position="365"/>
        <end position="385"/>
    </location>
</feature>
<dbReference type="STRING" id="456900.A0A151K256"/>
<proteinExistence type="predicted"/>
<reference evidence="3 4" key="1">
    <citation type="submission" date="2016-03" db="EMBL/GenBank/DDBJ databases">
        <title>Cyphomyrmex costatus WGS genome.</title>
        <authorList>
            <person name="Nygaard S."/>
            <person name="Hu H."/>
            <person name="Boomsma J."/>
            <person name="Zhang G."/>
        </authorList>
    </citation>
    <scope>NUCLEOTIDE SEQUENCE [LARGE SCALE GENOMIC DNA]</scope>
    <source>
        <strain evidence="3">MS0001</strain>
        <tissue evidence="3">Whole body</tissue>
    </source>
</reference>
<protein>
    <submittedName>
        <fullName evidence="3">Uncharacterized protein</fullName>
    </submittedName>
</protein>
<evidence type="ECO:0000313" key="3">
    <source>
        <dbReference type="EMBL" id="KYN50093.1"/>
    </source>
</evidence>
<gene>
    <name evidence="3" type="ORF">ALC62_00121</name>
</gene>
<dbReference type="AlphaFoldDB" id="A0A151K256"/>
<evidence type="ECO:0000256" key="1">
    <source>
        <dbReference type="SAM" id="MobiDB-lite"/>
    </source>
</evidence>
<feature type="transmembrane region" description="Helical" evidence="2">
    <location>
        <begin position="329"/>
        <end position="353"/>
    </location>
</feature>